<proteinExistence type="predicted"/>
<dbReference type="AlphaFoldDB" id="S5AJ02"/>
<evidence type="ECO:0000313" key="2">
    <source>
        <dbReference type="Proteomes" id="UP000014909"/>
    </source>
</evidence>
<dbReference type="EMBL" id="CP004847">
    <property type="protein sequence ID" value="AGP79880.1"/>
    <property type="molecule type" value="Genomic_DNA"/>
</dbReference>
<keyword evidence="1" id="KW-0614">Plasmid</keyword>
<dbReference type="HOGENOM" id="CLU_2857754_0_0_6"/>
<dbReference type="PATRIC" id="fig|1300253.3.peg.4645"/>
<evidence type="ECO:0000313" key="1">
    <source>
        <dbReference type="EMBL" id="AGP79880.1"/>
    </source>
</evidence>
<accession>S5AJ02</accession>
<geneLocation type="plasmid" evidence="1">
    <name>unnamed</name>
</geneLocation>
<dbReference type="Proteomes" id="UP000014909">
    <property type="component" value="Plasmid unnamed"/>
</dbReference>
<reference evidence="1 2" key="1">
    <citation type="journal article" date="2013" name="Genome Biol. Evol.">
        <title>Genomic Diversity of "Deep Ecotype" Alteromonas macleodii Isolates: Evidence for Pan-Mediterranean Clonal Frames.</title>
        <authorList>
            <person name="Lopez-Perez M."/>
            <person name="Gonzaga A."/>
            <person name="Rodriguez-Valera F."/>
        </authorList>
    </citation>
    <scope>NUCLEOTIDE SEQUENCE [LARGE SCALE GENOMIC DNA]</scope>
    <source>
        <strain evidence="2">'English Channel 615'</strain>
        <plasmid evidence="2">Plasmid</plasmid>
    </source>
</reference>
<organism evidence="1 2">
    <name type="scientific">Alteromonas mediterranea 615</name>
    <dbReference type="NCBI Taxonomy" id="1300253"/>
    <lineage>
        <taxon>Bacteria</taxon>
        <taxon>Pseudomonadati</taxon>
        <taxon>Pseudomonadota</taxon>
        <taxon>Gammaproteobacteria</taxon>
        <taxon>Alteromonadales</taxon>
        <taxon>Alteromonadaceae</taxon>
        <taxon>Alteromonas/Salinimonas group</taxon>
        <taxon>Alteromonas</taxon>
    </lineage>
</organism>
<dbReference type="BioCyc" id="AMAC1300253:G12YX-3527-MONOMER"/>
<dbReference type="KEGG" id="amh:I633_22286"/>
<protein>
    <submittedName>
        <fullName evidence="1">Uncharacterized protein</fullName>
    </submittedName>
</protein>
<name>S5AJ02_9ALTE</name>
<gene>
    <name evidence="1" type="ORF">I633_22286</name>
</gene>
<sequence>MEKRVYVELIQNQTVLVRDVNRNRMMRRLKGMNLQGLCRKQNIRVVEMITNIKKPIGSVFEGTI</sequence>